<evidence type="ECO:0000313" key="2">
    <source>
        <dbReference type="EMBL" id="KFP03048.1"/>
    </source>
</evidence>
<keyword evidence="3" id="KW-1185">Reference proteome</keyword>
<feature type="non-terminal residue" evidence="2">
    <location>
        <position position="1"/>
    </location>
</feature>
<reference evidence="2 3" key="1">
    <citation type="submission" date="2014-04" db="EMBL/GenBank/DDBJ databases">
        <title>Genome evolution of avian class.</title>
        <authorList>
            <person name="Zhang G."/>
            <person name="Li C."/>
        </authorList>
    </citation>
    <scope>NUCLEOTIDE SEQUENCE [LARGE SCALE GENOMIC DNA]</scope>
    <source>
        <strain evidence="2">BGI_N300</strain>
    </source>
</reference>
<feature type="non-terminal residue" evidence="2">
    <location>
        <position position="93"/>
    </location>
</feature>
<proteinExistence type="predicted"/>
<feature type="compositionally biased region" description="Basic residues" evidence="1">
    <location>
        <begin position="69"/>
        <end position="83"/>
    </location>
</feature>
<dbReference type="AlphaFoldDB" id="A0A091I6F1"/>
<evidence type="ECO:0000313" key="3">
    <source>
        <dbReference type="Proteomes" id="UP000054308"/>
    </source>
</evidence>
<dbReference type="EMBL" id="KL218200">
    <property type="protein sequence ID" value="KFP03048.1"/>
    <property type="molecule type" value="Genomic_DNA"/>
</dbReference>
<protein>
    <submittedName>
        <fullName evidence="2">Uncharacterized protein</fullName>
    </submittedName>
</protein>
<sequence length="93" mass="10457">RSSPAALCASCNEFSRGAGHSHPYVQQESTLMWYLETSCSWGKIYSILFSYLVPKNSRLPHYSPSSSPPHRKEKFPAIKTKKTKLPEPGSFPL</sequence>
<feature type="region of interest" description="Disordered" evidence="1">
    <location>
        <begin position="60"/>
        <end position="93"/>
    </location>
</feature>
<name>A0A091I6F1_CALAN</name>
<accession>A0A091I6F1</accession>
<organism evidence="2 3">
    <name type="scientific">Calypte anna</name>
    <name type="common">Anna's hummingbird</name>
    <name type="synonym">Archilochus anna</name>
    <dbReference type="NCBI Taxonomy" id="9244"/>
    <lineage>
        <taxon>Eukaryota</taxon>
        <taxon>Metazoa</taxon>
        <taxon>Chordata</taxon>
        <taxon>Craniata</taxon>
        <taxon>Vertebrata</taxon>
        <taxon>Euteleostomi</taxon>
        <taxon>Archelosauria</taxon>
        <taxon>Archosauria</taxon>
        <taxon>Dinosauria</taxon>
        <taxon>Saurischia</taxon>
        <taxon>Theropoda</taxon>
        <taxon>Coelurosauria</taxon>
        <taxon>Aves</taxon>
        <taxon>Neognathae</taxon>
        <taxon>Neoaves</taxon>
        <taxon>Strisores</taxon>
        <taxon>Apodiformes</taxon>
        <taxon>Trochilidae</taxon>
        <taxon>Calypte</taxon>
    </lineage>
</organism>
<gene>
    <name evidence="2" type="ORF">N300_07283</name>
</gene>
<evidence type="ECO:0000256" key="1">
    <source>
        <dbReference type="SAM" id="MobiDB-lite"/>
    </source>
</evidence>
<dbReference type="Proteomes" id="UP000054308">
    <property type="component" value="Unassembled WGS sequence"/>
</dbReference>